<organism evidence="2 3">
    <name type="scientific">Alkalilimnicola ehrlichii</name>
    <dbReference type="NCBI Taxonomy" id="351052"/>
    <lineage>
        <taxon>Bacteria</taxon>
        <taxon>Pseudomonadati</taxon>
        <taxon>Pseudomonadota</taxon>
        <taxon>Gammaproteobacteria</taxon>
        <taxon>Chromatiales</taxon>
        <taxon>Ectothiorhodospiraceae</taxon>
        <taxon>Alkalilimnicola</taxon>
    </lineage>
</organism>
<proteinExistence type="predicted"/>
<evidence type="ECO:0000313" key="2">
    <source>
        <dbReference type="EMBL" id="RFA37420.1"/>
    </source>
</evidence>
<keyword evidence="1" id="KW-1133">Transmembrane helix</keyword>
<dbReference type="Proteomes" id="UP000256763">
    <property type="component" value="Unassembled WGS sequence"/>
</dbReference>
<evidence type="ECO:0008006" key="4">
    <source>
        <dbReference type="Google" id="ProtNLM"/>
    </source>
</evidence>
<accession>A0A3E0WWP4</accession>
<gene>
    <name evidence="2" type="ORF">CAL65_09020</name>
</gene>
<keyword evidence="1" id="KW-0812">Transmembrane</keyword>
<protein>
    <recommendedName>
        <fullName evidence="4">Transmembrane protein</fullName>
    </recommendedName>
</protein>
<dbReference type="AlphaFoldDB" id="A0A3E0WWP4"/>
<name>A0A3E0WWP4_9GAMM</name>
<reference evidence="3" key="1">
    <citation type="submission" date="2017-05" db="EMBL/GenBank/DDBJ databases">
        <authorList>
            <person name="Sharma S."/>
            <person name="Sidhu C."/>
            <person name="Pinnaka A.K."/>
        </authorList>
    </citation>
    <scope>NUCLEOTIDE SEQUENCE [LARGE SCALE GENOMIC DNA]</scope>
    <source>
        <strain evidence="3">AK93</strain>
    </source>
</reference>
<dbReference type="RefSeq" id="WP_116301757.1">
    <property type="nucleotide sequence ID" value="NZ_NFZV01000006.1"/>
</dbReference>
<keyword evidence="3" id="KW-1185">Reference proteome</keyword>
<dbReference type="EMBL" id="NFZW01000007">
    <property type="protein sequence ID" value="RFA37420.1"/>
    <property type="molecule type" value="Genomic_DNA"/>
</dbReference>
<keyword evidence="1" id="KW-0472">Membrane</keyword>
<comment type="caution">
    <text evidence="2">The sequence shown here is derived from an EMBL/GenBank/DDBJ whole genome shotgun (WGS) entry which is preliminary data.</text>
</comment>
<evidence type="ECO:0000313" key="3">
    <source>
        <dbReference type="Proteomes" id="UP000256763"/>
    </source>
</evidence>
<feature type="transmembrane region" description="Helical" evidence="1">
    <location>
        <begin position="36"/>
        <end position="56"/>
    </location>
</feature>
<sequence length="103" mass="11742">MSSLQQRIAQKQLEVIRTKQDVQLRRTGLASATRSAVTSPNLVVGSFVTGVAIALLRCRRRERRRHVVPKDYGTQKSLQWLIRHLGPPIIMALFQRAMTAYDE</sequence>
<evidence type="ECO:0000256" key="1">
    <source>
        <dbReference type="SAM" id="Phobius"/>
    </source>
</evidence>